<organism evidence="15 16">
    <name type="scientific">Tectimicrobiota bacterium</name>
    <dbReference type="NCBI Taxonomy" id="2528274"/>
    <lineage>
        <taxon>Bacteria</taxon>
        <taxon>Pseudomonadati</taxon>
        <taxon>Nitrospinota/Tectimicrobiota group</taxon>
        <taxon>Candidatus Tectimicrobiota</taxon>
    </lineage>
</organism>
<evidence type="ECO:0000313" key="15">
    <source>
        <dbReference type="EMBL" id="MBI3128871.1"/>
    </source>
</evidence>
<feature type="transmembrane region" description="Helical" evidence="13">
    <location>
        <begin position="189"/>
        <end position="210"/>
    </location>
</feature>
<dbReference type="InterPro" id="IPR055344">
    <property type="entry name" value="SecD_SecF_C_bact"/>
</dbReference>
<keyword evidence="6 13" id="KW-1133">Transmembrane helix</keyword>
<evidence type="ECO:0000313" key="16">
    <source>
        <dbReference type="Proteomes" id="UP000782312"/>
    </source>
</evidence>
<dbReference type="GO" id="GO:0015450">
    <property type="term" value="F:protein-transporting ATPase activity"/>
    <property type="evidence" value="ECO:0007669"/>
    <property type="project" value="InterPro"/>
</dbReference>
<dbReference type="PANTHER" id="PTHR30081">
    <property type="entry name" value="PROTEIN-EXPORT MEMBRANE PROTEIN SEC"/>
    <property type="match status" value="1"/>
</dbReference>
<sequence>MEFFRPGLNFDFVGKRKMFMGVSAAAILLSFVLLATRGLNYGIDFVGGTIVQVAFKEKKPIGDIRGAVSALNLGDALIQEFGSDREFLIRVKEFRSDVEGVDKRIAGALEKSFGKGSLEIRRTESVGPQVGEDLKRKAMSSLIFACIGILIYVGLRFRFVPAAASIVALLHDVIITMGILSLTGKEFNLPIVAAVLTIIGYSINDTIVIFDRIRENTRLSRRSELGEVINSSINQTLSRTILTGGTTLLTLLAFFFLGGEVIADFSFILIVGIIIGTYSSIYVASPILVAFPGYSGGAAAPRRSKKAAARA</sequence>
<gene>
    <name evidence="13 15" type="primary">secF</name>
    <name evidence="15" type="ORF">HYZ11_14795</name>
</gene>
<evidence type="ECO:0000259" key="14">
    <source>
        <dbReference type="Pfam" id="PF02355"/>
    </source>
</evidence>
<dbReference type="InterPro" id="IPR005665">
    <property type="entry name" value="SecF_bac"/>
</dbReference>
<evidence type="ECO:0000256" key="6">
    <source>
        <dbReference type="ARBA" id="ARBA00022989"/>
    </source>
</evidence>
<evidence type="ECO:0000256" key="10">
    <source>
        <dbReference type="ARBA" id="ARBA00060856"/>
    </source>
</evidence>
<dbReference type="PRINTS" id="PR01755">
    <property type="entry name" value="SECFTRNLCASE"/>
</dbReference>
<keyword evidence="8 13" id="KW-0472">Membrane</keyword>
<comment type="subcellular location">
    <subcellularLocation>
        <location evidence="1 13">Cell membrane</location>
        <topology evidence="1 13">Multi-pass membrane protein</topology>
    </subcellularLocation>
</comment>
<dbReference type="NCBIfam" id="TIGR00966">
    <property type="entry name" value="transloc_SecF"/>
    <property type="match status" value="1"/>
</dbReference>
<name>A0A932I3X1_UNCTE</name>
<evidence type="ECO:0000256" key="9">
    <source>
        <dbReference type="ARBA" id="ARBA00059018"/>
    </source>
</evidence>
<comment type="similarity">
    <text evidence="10">In the C-terminal section; belongs to the SecD/SecF family. SecF subfamily.</text>
</comment>
<evidence type="ECO:0000256" key="11">
    <source>
        <dbReference type="ARBA" id="ARBA00061053"/>
    </source>
</evidence>
<feature type="domain" description="Protein export membrane protein SecD/SecF C-terminal" evidence="14">
    <location>
        <begin position="111"/>
        <end position="290"/>
    </location>
</feature>
<dbReference type="Gene3D" id="1.20.1640.10">
    <property type="entry name" value="Multidrug efflux transporter AcrB transmembrane domain"/>
    <property type="match status" value="1"/>
</dbReference>
<dbReference type="AlphaFoldDB" id="A0A932I3X1"/>
<dbReference type="NCBIfam" id="TIGR00916">
    <property type="entry name" value="2A0604s01"/>
    <property type="match status" value="1"/>
</dbReference>
<dbReference type="Pfam" id="PF07549">
    <property type="entry name" value="Sec_GG"/>
    <property type="match status" value="1"/>
</dbReference>
<keyword evidence="2 13" id="KW-0813">Transport</keyword>
<dbReference type="EMBL" id="JACPUR010000035">
    <property type="protein sequence ID" value="MBI3128871.1"/>
    <property type="molecule type" value="Genomic_DNA"/>
</dbReference>
<dbReference type="Proteomes" id="UP000782312">
    <property type="component" value="Unassembled WGS sequence"/>
</dbReference>
<evidence type="ECO:0000256" key="1">
    <source>
        <dbReference type="ARBA" id="ARBA00004651"/>
    </source>
</evidence>
<reference evidence="15" key="1">
    <citation type="submission" date="2020-07" db="EMBL/GenBank/DDBJ databases">
        <title>Huge and variable diversity of episymbiotic CPR bacteria and DPANN archaea in groundwater ecosystems.</title>
        <authorList>
            <person name="He C.Y."/>
            <person name="Keren R."/>
            <person name="Whittaker M."/>
            <person name="Farag I.F."/>
            <person name="Doudna J."/>
            <person name="Cate J.H.D."/>
            <person name="Banfield J.F."/>
        </authorList>
    </citation>
    <scope>NUCLEOTIDE SEQUENCE</scope>
    <source>
        <strain evidence="15">NC_groundwater_763_Ag_S-0.2um_68_21</strain>
    </source>
</reference>
<protein>
    <recommendedName>
        <fullName evidence="13">Protein-export membrane protein SecF</fullName>
    </recommendedName>
</protein>
<keyword evidence="7 13" id="KW-0811">Translocation</keyword>
<keyword evidence="3 13" id="KW-1003">Cell membrane</keyword>
<dbReference type="GO" id="GO:0043952">
    <property type="term" value="P:protein transport by the Sec complex"/>
    <property type="evidence" value="ECO:0007669"/>
    <property type="project" value="UniProtKB-UniRule"/>
</dbReference>
<evidence type="ECO:0000256" key="7">
    <source>
        <dbReference type="ARBA" id="ARBA00023010"/>
    </source>
</evidence>
<keyword evidence="5 13" id="KW-0653">Protein transport</keyword>
<proteinExistence type="inferred from homology"/>
<comment type="subunit">
    <text evidence="12">Part of the essential Sec protein translocation apparatus which comprises SecA, SecYEG and auxiliary proteins SecDF-YajC and YidC.</text>
</comment>
<dbReference type="GO" id="GO:0005886">
    <property type="term" value="C:plasma membrane"/>
    <property type="evidence" value="ECO:0007669"/>
    <property type="project" value="UniProtKB-SubCell"/>
</dbReference>
<dbReference type="FunFam" id="1.20.1640.10:FF:000024">
    <property type="entry name" value="Multifunctional fusion protein"/>
    <property type="match status" value="1"/>
</dbReference>
<feature type="transmembrane region" description="Helical" evidence="13">
    <location>
        <begin position="138"/>
        <end position="155"/>
    </location>
</feature>
<evidence type="ECO:0000256" key="4">
    <source>
        <dbReference type="ARBA" id="ARBA00022692"/>
    </source>
</evidence>
<accession>A0A932I3X1</accession>
<comment type="caution">
    <text evidence="15">The sequence shown here is derived from an EMBL/GenBank/DDBJ whole genome shotgun (WGS) entry which is preliminary data.</text>
</comment>
<dbReference type="PANTHER" id="PTHR30081:SF8">
    <property type="entry name" value="PROTEIN TRANSLOCASE SUBUNIT SECF"/>
    <property type="match status" value="1"/>
</dbReference>
<feature type="transmembrane region" description="Helical" evidence="13">
    <location>
        <begin position="248"/>
        <end position="275"/>
    </location>
</feature>
<evidence type="ECO:0000256" key="5">
    <source>
        <dbReference type="ARBA" id="ARBA00022927"/>
    </source>
</evidence>
<comment type="similarity">
    <text evidence="13">Belongs to the SecD/SecF family. SecF subfamily.</text>
</comment>
<comment type="function">
    <text evidence="9 13">Part of the Sec protein translocase complex. Interacts with the SecYEG preprotein conducting channel. SecDF uses the proton motive force (PMF) to complete protein translocation after the ATP-dependent function of SecA.</text>
</comment>
<dbReference type="Pfam" id="PF02355">
    <property type="entry name" value="SecD_SecF_C"/>
    <property type="match status" value="1"/>
</dbReference>
<dbReference type="GO" id="GO:0006605">
    <property type="term" value="P:protein targeting"/>
    <property type="evidence" value="ECO:0007669"/>
    <property type="project" value="UniProtKB-UniRule"/>
</dbReference>
<comment type="similarity">
    <text evidence="11">In the N-terminal section; belongs to the SecD/SecF family. SecD subfamily.</text>
</comment>
<evidence type="ECO:0000256" key="12">
    <source>
        <dbReference type="ARBA" id="ARBA00065973"/>
    </source>
</evidence>
<evidence type="ECO:0000256" key="8">
    <source>
        <dbReference type="ARBA" id="ARBA00023136"/>
    </source>
</evidence>
<evidence type="ECO:0000256" key="13">
    <source>
        <dbReference type="HAMAP-Rule" id="MF_01464"/>
    </source>
</evidence>
<dbReference type="InterPro" id="IPR048634">
    <property type="entry name" value="SecD_SecF_C"/>
</dbReference>
<dbReference type="SUPFAM" id="SSF82866">
    <property type="entry name" value="Multidrug efflux transporter AcrB transmembrane domain"/>
    <property type="match status" value="1"/>
</dbReference>
<keyword evidence="4 13" id="KW-0812">Transmembrane</keyword>
<comment type="subunit">
    <text evidence="13">Forms a complex with SecD. Part of the essential Sec protein translocation apparatus which comprises SecA, SecYEG and auxiliary proteins SecDF. Other proteins may also be involved.</text>
</comment>
<dbReference type="InterPro" id="IPR022646">
    <property type="entry name" value="SecD/SecF_CS"/>
</dbReference>
<evidence type="ECO:0000256" key="3">
    <source>
        <dbReference type="ARBA" id="ARBA00022475"/>
    </source>
</evidence>
<dbReference type="HAMAP" id="MF_01464_B">
    <property type="entry name" value="SecF_B"/>
    <property type="match status" value="1"/>
</dbReference>
<dbReference type="InterPro" id="IPR022813">
    <property type="entry name" value="SecD/SecF_arch_bac"/>
</dbReference>
<comment type="caution">
    <text evidence="13">Lacks conserved residue(s) required for the propagation of feature annotation.</text>
</comment>
<dbReference type="GO" id="GO:0065002">
    <property type="term" value="P:intracellular protein transmembrane transport"/>
    <property type="evidence" value="ECO:0007669"/>
    <property type="project" value="UniProtKB-UniRule"/>
</dbReference>
<feature type="transmembrane region" description="Helical" evidence="13">
    <location>
        <begin position="162"/>
        <end position="183"/>
    </location>
</feature>
<evidence type="ECO:0000256" key="2">
    <source>
        <dbReference type="ARBA" id="ARBA00022448"/>
    </source>
</evidence>
<dbReference type="InterPro" id="IPR022645">
    <property type="entry name" value="SecD/SecF_bac"/>
</dbReference>